<dbReference type="Proteomes" id="UP001062223">
    <property type="component" value="Chromosome"/>
</dbReference>
<evidence type="ECO:0000313" key="2">
    <source>
        <dbReference type="Proteomes" id="UP001062223"/>
    </source>
</evidence>
<evidence type="ECO:0000313" key="1">
    <source>
        <dbReference type="EMBL" id="UYC80969.1"/>
    </source>
</evidence>
<dbReference type="RefSeq" id="WP_262139218.1">
    <property type="nucleotide sequence ID" value="NZ_CP106879.1"/>
</dbReference>
<dbReference type="KEGG" id="cpoi:OE229_00475"/>
<name>A0A9Q9P8B3_9MICO</name>
<proteinExistence type="predicted"/>
<organism evidence="1 2">
    <name type="scientific">Curtobacterium poinsettiae</name>
    <dbReference type="NCBI Taxonomy" id="159612"/>
    <lineage>
        <taxon>Bacteria</taxon>
        <taxon>Bacillati</taxon>
        <taxon>Actinomycetota</taxon>
        <taxon>Actinomycetes</taxon>
        <taxon>Micrococcales</taxon>
        <taxon>Microbacteriaceae</taxon>
        <taxon>Curtobacterium</taxon>
    </lineage>
</organism>
<sequence>MISAELEAEVQGLRARAADIQDSYSRERKDIDSDVSLSEAGKQAAWDEAEAEARSSAKALREKEIALVKNRIRSLQTQLDAKIGYGATDIIAFRDAQDRADRVADKETAARLMGQALRNNDRTMAHALFRKASESGWSEAAQQFAAENPDSAAAAKEIESLEKLLSSGSFQRTLSYMIARY</sequence>
<accession>A0A9Q9P8B3</accession>
<protein>
    <submittedName>
        <fullName evidence="1">Uncharacterized protein</fullName>
    </submittedName>
</protein>
<dbReference type="EMBL" id="CP106879">
    <property type="protein sequence ID" value="UYC80969.1"/>
    <property type="molecule type" value="Genomic_DNA"/>
</dbReference>
<dbReference type="AlphaFoldDB" id="A0A9Q9P8B3"/>
<gene>
    <name evidence="1" type="ORF">OE229_00475</name>
</gene>
<reference evidence="1" key="1">
    <citation type="submission" date="2022-09" db="EMBL/GenBank/DDBJ databases">
        <title>Taxonomy of Curtobacterium flaccumfaciens.</title>
        <authorList>
            <person name="Osdaghi E."/>
            <person name="Taghavi S.M."/>
            <person name="Hamidizade M."/>
            <person name="Abachi H."/>
            <person name="Fazliarab A."/>
            <person name="Baeyen S."/>
            <person name="Portier P."/>
            <person name="Van Vaerenbergh J."/>
            <person name="Jacques M.-A."/>
        </authorList>
    </citation>
    <scope>NUCLEOTIDE SEQUENCE</scope>
    <source>
        <strain evidence="1">AGQB46</strain>
    </source>
</reference>